<comment type="subunit">
    <text evidence="3">Monomer.</text>
</comment>
<keyword evidence="1 3" id="KW-0489">Methyltransferase</keyword>
<dbReference type="InterPro" id="IPR029063">
    <property type="entry name" value="SAM-dependent_MTases_sf"/>
</dbReference>
<dbReference type="RefSeq" id="WP_017364305.1">
    <property type="nucleotide sequence ID" value="NZ_OX458332.1"/>
</dbReference>
<name>A0AA35US42_METCP</name>
<feature type="binding site" evidence="3">
    <location>
        <position position="100"/>
    </location>
    <ligand>
        <name>S-adenosyl-L-methionine</name>
        <dbReference type="ChEBI" id="CHEBI:59789"/>
    </ligand>
</feature>
<dbReference type="GO" id="GO:0070475">
    <property type="term" value="P:rRNA base methylation"/>
    <property type="evidence" value="ECO:0007669"/>
    <property type="project" value="UniProtKB-UniRule"/>
</dbReference>
<dbReference type="EC" id="2.1.1.266" evidence="3"/>
<feature type="binding site" evidence="3">
    <location>
        <position position="19"/>
    </location>
    <ligand>
        <name>S-adenosyl-L-methionine</name>
        <dbReference type="ChEBI" id="CHEBI:59789"/>
    </ligand>
</feature>
<comment type="function">
    <text evidence="3">Specifically methylates the adenine in position 2030 of 23S rRNA.</text>
</comment>
<feature type="binding site" evidence="3">
    <location>
        <position position="118"/>
    </location>
    <ligand>
        <name>S-adenosyl-L-methionine</name>
        <dbReference type="ChEBI" id="CHEBI:59789"/>
    </ligand>
</feature>
<dbReference type="PANTHER" id="PTHR37426:SF1">
    <property type="entry name" value="RIBOSOMAL RNA LARGE SUBUNIT METHYLTRANSFERASE J"/>
    <property type="match status" value="1"/>
</dbReference>
<dbReference type="EMBL" id="OX458332">
    <property type="protein sequence ID" value="CAI8862271.1"/>
    <property type="molecule type" value="Genomic_DNA"/>
</dbReference>
<evidence type="ECO:0000256" key="3">
    <source>
        <dbReference type="HAMAP-Rule" id="MF_00934"/>
    </source>
</evidence>
<sequence length="282" mass="32406">MLSYRHGFHAGNFADVLKHAVLTQIVRSLLRKPAPFFYLDTHAGAGRYDLESAMAKQNREHRSGIERLWKLPSVPPELEDYLAAVRMLNPGGRLRFYPGSPLIVRHFLRGGERMVLCELHGTEVLSLRSLFAGERRITVHPTDGYQGLKAFLPPPERRGLVLCDPSFELRNERERMTEAAAGAWKRWPTGIFAYWYPIQDRRTADRLRRKFRQTGIDRLLAMELSVLPESGDKRMYGSGMIVINPPWRLDEHMKTLLPWLHATLSPEGEGGWRLEWLAGEPD</sequence>
<dbReference type="HAMAP" id="MF_00934">
    <property type="entry name" value="23SrRNA_methyltr_J"/>
    <property type="match status" value="1"/>
</dbReference>
<evidence type="ECO:0000256" key="2">
    <source>
        <dbReference type="ARBA" id="ARBA00022679"/>
    </source>
</evidence>
<keyword evidence="3" id="KW-0694">RNA-binding</keyword>
<comment type="similarity">
    <text evidence="3">Belongs to the RlmJ family.</text>
</comment>
<dbReference type="InterPro" id="IPR002052">
    <property type="entry name" value="DNA_methylase_N6_adenine_CS"/>
</dbReference>
<evidence type="ECO:0000313" key="4">
    <source>
        <dbReference type="EMBL" id="CAI8862271.1"/>
    </source>
</evidence>
<dbReference type="Pfam" id="PF04378">
    <property type="entry name" value="RsmJ"/>
    <property type="match status" value="1"/>
</dbReference>
<dbReference type="InterPro" id="IPR007473">
    <property type="entry name" value="RlmJ"/>
</dbReference>
<reference evidence="4" key="1">
    <citation type="submission" date="2023-03" db="EMBL/GenBank/DDBJ databases">
        <authorList>
            <person name="Pearce D."/>
        </authorList>
    </citation>
    <scope>NUCLEOTIDE SEQUENCE</scope>
    <source>
        <strain evidence="4">Mc</strain>
    </source>
</reference>
<dbReference type="PANTHER" id="PTHR37426">
    <property type="entry name" value="RIBOSOMAL RNA LARGE SUBUNIT METHYLTRANSFERASE J"/>
    <property type="match status" value="1"/>
</dbReference>
<dbReference type="GO" id="GO:0036307">
    <property type="term" value="F:23S rRNA (adenine(2030)-N(6))-methyltransferase activity"/>
    <property type="evidence" value="ECO:0007669"/>
    <property type="project" value="UniProtKB-UniRule"/>
</dbReference>
<comment type="catalytic activity">
    <reaction evidence="3">
        <text>adenosine(2030) in 23S rRNA + S-adenosyl-L-methionine = N(6)-methyladenosine(2030) in 23S rRNA + S-adenosyl-L-homocysteine + H(+)</text>
        <dbReference type="Rhea" id="RHEA:43736"/>
        <dbReference type="Rhea" id="RHEA-COMP:10668"/>
        <dbReference type="Rhea" id="RHEA-COMP:10669"/>
        <dbReference type="ChEBI" id="CHEBI:15378"/>
        <dbReference type="ChEBI" id="CHEBI:57856"/>
        <dbReference type="ChEBI" id="CHEBI:59789"/>
        <dbReference type="ChEBI" id="CHEBI:74411"/>
        <dbReference type="ChEBI" id="CHEBI:74449"/>
        <dbReference type="EC" id="2.1.1.266"/>
    </reaction>
</comment>
<dbReference type="AlphaFoldDB" id="A0AA35US42"/>
<dbReference type="Proteomes" id="UP001158598">
    <property type="component" value="Chromosome"/>
</dbReference>
<feature type="binding site" evidence="3">
    <location>
        <position position="42"/>
    </location>
    <ligand>
        <name>S-adenosyl-L-methionine</name>
        <dbReference type="ChEBI" id="CHEBI:59789"/>
    </ligand>
</feature>
<feature type="binding site" evidence="3">
    <location>
        <position position="164"/>
    </location>
    <ligand>
        <name>S-adenosyl-L-methionine</name>
        <dbReference type="ChEBI" id="CHEBI:59789"/>
    </ligand>
</feature>
<protein>
    <recommendedName>
        <fullName evidence="3">Ribosomal RNA large subunit methyltransferase J</fullName>
        <ecNumber evidence="3">2.1.1.266</ecNumber>
    </recommendedName>
    <alternativeName>
        <fullName evidence="3">23S rRNA (adenine(2030)-N6)-methyltransferase</fullName>
    </alternativeName>
    <alternativeName>
        <fullName evidence="3">23S rRNA m6A2030 methyltransferase</fullName>
    </alternativeName>
</protein>
<keyword evidence="3" id="KW-0698">rRNA processing</keyword>
<dbReference type="SUPFAM" id="SSF53335">
    <property type="entry name" value="S-adenosyl-L-methionine-dependent methyltransferases"/>
    <property type="match status" value="1"/>
</dbReference>
<gene>
    <name evidence="3 4" type="primary">rlmJ</name>
    <name evidence="4" type="ORF">MCNOR_2705</name>
</gene>
<dbReference type="PROSITE" id="PS00092">
    <property type="entry name" value="N6_MTASE"/>
    <property type="match status" value="1"/>
</dbReference>
<feature type="site" description="Interaction with substrate rRNA" evidence="3">
    <location>
        <position position="4"/>
    </location>
</feature>
<feature type="active site" description="Proton acceptor" evidence="3">
    <location>
        <position position="164"/>
    </location>
</feature>
<keyword evidence="2 3" id="KW-0808">Transferase</keyword>
<dbReference type="Gene3D" id="3.40.50.150">
    <property type="entry name" value="Vaccinia Virus protein VP39"/>
    <property type="match status" value="1"/>
</dbReference>
<organism evidence="4 5">
    <name type="scientific">Methylococcus capsulatus</name>
    <dbReference type="NCBI Taxonomy" id="414"/>
    <lineage>
        <taxon>Bacteria</taxon>
        <taxon>Pseudomonadati</taxon>
        <taxon>Pseudomonadota</taxon>
        <taxon>Gammaproteobacteria</taxon>
        <taxon>Methylococcales</taxon>
        <taxon>Methylococcaceae</taxon>
        <taxon>Methylococcus</taxon>
    </lineage>
</organism>
<proteinExistence type="inferred from homology"/>
<dbReference type="GO" id="GO:0003723">
    <property type="term" value="F:RNA binding"/>
    <property type="evidence" value="ECO:0007669"/>
    <property type="project" value="UniProtKB-UniRule"/>
</dbReference>
<evidence type="ECO:0000256" key="1">
    <source>
        <dbReference type="ARBA" id="ARBA00022603"/>
    </source>
</evidence>
<evidence type="ECO:0000313" key="5">
    <source>
        <dbReference type="Proteomes" id="UP001158598"/>
    </source>
</evidence>
<keyword evidence="3" id="KW-0949">S-adenosyl-L-methionine</keyword>
<feature type="binding site" evidence="3">
    <location>
        <begin position="143"/>
        <end position="144"/>
    </location>
    <ligand>
        <name>S-adenosyl-L-methionine</name>
        <dbReference type="ChEBI" id="CHEBI:59789"/>
    </ligand>
</feature>
<accession>A0AA35US42</accession>
<dbReference type="GO" id="GO:0005829">
    <property type="term" value="C:cytosol"/>
    <property type="evidence" value="ECO:0007669"/>
    <property type="project" value="TreeGrafter"/>
</dbReference>